<evidence type="ECO:0000313" key="1">
    <source>
        <dbReference type="EMBL" id="SFB70285.1"/>
    </source>
</evidence>
<evidence type="ECO:0008006" key="3">
    <source>
        <dbReference type="Google" id="ProtNLM"/>
    </source>
</evidence>
<protein>
    <recommendedName>
        <fullName evidence="3">Tetratricopeptide repeat-containing protein</fullName>
    </recommendedName>
</protein>
<accession>A0A1I1D5U5</accession>
<dbReference type="EMBL" id="FOKY01000001">
    <property type="protein sequence ID" value="SFB70285.1"/>
    <property type="molecule type" value="Genomic_DNA"/>
</dbReference>
<dbReference type="STRING" id="34097.SAMN02745150_00343"/>
<organism evidence="1 2">
    <name type="scientific">Brevinema andersonii</name>
    <dbReference type="NCBI Taxonomy" id="34097"/>
    <lineage>
        <taxon>Bacteria</taxon>
        <taxon>Pseudomonadati</taxon>
        <taxon>Spirochaetota</taxon>
        <taxon>Spirochaetia</taxon>
        <taxon>Brevinematales</taxon>
        <taxon>Brevinemataceae</taxon>
        <taxon>Brevinema</taxon>
    </lineage>
</organism>
<dbReference type="InterPro" id="IPR013783">
    <property type="entry name" value="Ig-like_fold"/>
</dbReference>
<keyword evidence="2" id="KW-1185">Reference proteome</keyword>
<evidence type="ECO:0000313" key="2">
    <source>
        <dbReference type="Proteomes" id="UP000240042"/>
    </source>
</evidence>
<dbReference type="Proteomes" id="UP000240042">
    <property type="component" value="Unassembled WGS sequence"/>
</dbReference>
<dbReference type="Gene3D" id="2.60.40.10">
    <property type="entry name" value="Immunoglobulins"/>
    <property type="match status" value="1"/>
</dbReference>
<sequence>MRKVSFVIGLLLSVWVLLSVKAQGQQGIGSFKNVVTGLAVRTVNNNSIELEWKSDIPQGIFNIYKNPTNTINTRFILRESDYVGSFNLQGQQFGKYYLYRYSVPMNKSGKFYFSVMASQGAAFDDAIHSGLPDVSGRDYSALPALNFTLQPVYFNLKKQITEPPPVPYLPYRGYFITSLDLFAEEDIFRLTWTVYPKDLDQYVFKIYRSRYPLGQFSSPQGLPEYARVTNRFYYEDKNINFEVPYYYAVVAENTMQWDIGINLFSRPAVVVRDAPPYQMPTQVEFTKNKRPLPVLSAELLSEDAIQKAVEQTLSNLQIAPIRRSSPAPTLPQKTIEQPFNITPLTPEDITNSTDGNYFLQQGQIFRAGRIRNESNFESKIRKAFEQNISLQEEIERKFLQDARADYKNFLKDIAVIENRIVLHEKMRDRLLRLDNIDRKTFKRELDSFFKDRDQIRLLEFDTKAFVRSISNKRILREKELFIDLQKIQDDWHEIQANLKQEIKAFQLARGVSDKFNNLNPKKINIQPVLGTVNFDSSQKIQTPFTDRTPKQCEFVDPYVYEFPQQIPPKERIEKIRQYYDDIIIEKVPTLDQNPPETWLKSFEFWLRDNADLWQEKITQWRSSVPDVLGQQYDSVQSKWLYPEQNLALREGIKAVQEERYAEAVYLLVLSPRDPRGLMLLGQSYYHLGAYREAFSVFLTATSMHIPEAKLWMELSAEKILQRHLREAS</sequence>
<gene>
    <name evidence="1" type="ORF">SAMN02745150_00343</name>
</gene>
<name>A0A1I1D5U5_BREAD</name>
<dbReference type="RefSeq" id="WP_092317749.1">
    <property type="nucleotide sequence ID" value="NZ_FOKY01000001.1"/>
</dbReference>
<reference evidence="2" key="1">
    <citation type="submission" date="2016-10" db="EMBL/GenBank/DDBJ databases">
        <authorList>
            <person name="Varghese N."/>
            <person name="Submissions S."/>
        </authorList>
    </citation>
    <scope>NUCLEOTIDE SEQUENCE [LARGE SCALE GENOMIC DNA]</scope>
    <source>
        <strain evidence="2">ATCC 43811</strain>
    </source>
</reference>
<dbReference type="AlphaFoldDB" id="A0A1I1D5U5"/>
<proteinExistence type="predicted"/>